<comment type="subcellular location">
    <subcellularLocation>
        <location evidence="2">Cell membrane</location>
        <topology evidence="2">Multi-pass membrane protein</topology>
    </subcellularLocation>
</comment>
<dbReference type="GO" id="GO:0008137">
    <property type="term" value="F:NADH dehydrogenase (ubiquinone) activity"/>
    <property type="evidence" value="ECO:0007669"/>
    <property type="project" value="UniProtKB-UniRule"/>
</dbReference>
<keyword evidence="3" id="KW-0830">Ubiquinone</keyword>
<feature type="transmembrane region" description="Helical" evidence="2">
    <location>
        <begin position="136"/>
        <end position="158"/>
    </location>
</feature>
<dbReference type="PANTHER" id="PTHR33269:SF17">
    <property type="entry name" value="NADH-UBIQUINONE OXIDOREDUCTASE CHAIN 6"/>
    <property type="match status" value="1"/>
</dbReference>
<dbReference type="PANTHER" id="PTHR33269">
    <property type="entry name" value="NADH-UBIQUINONE OXIDOREDUCTASE CHAIN 6"/>
    <property type="match status" value="1"/>
</dbReference>
<keyword evidence="2" id="KW-0874">Quinone</keyword>
<comment type="caution">
    <text evidence="3">The sequence shown here is derived from an EMBL/GenBank/DDBJ whole genome shotgun (WGS) entry which is preliminary data.</text>
</comment>
<keyword evidence="2" id="KW-0812">Transmembrane</keyword>
<dbReference type="Pfam" id="PF00499">
    <property type="entry name" value="Oxidored_q3"/>
    <property type="match status" value="1"/>
</dbReference>
<proteinExistence type="inferred from homology"/>
<sequence>MVDVIFWLLTALIIGSALAVVLLKNIVHSALYLMVTFVGVAGIYILLEADFLAAVQILVYVGAVSILLVFGVMLTRRGDIRESNPFNRYKGIAALVALVLFLLVERFILGTSWTLSNAVPPADTVGPIAEAMLSDFVVPFEAAAILLLVAMVGAIILARGVTSRHD</sequence>
<reference evidence="4" key="1">
    <citation type="journal article" date="2017" name="Appl. Environ. Microbiol.">
        <title>Genomic analysis of Calderihabitans maritimus KKC1, a thermophilic hydrogenogenic carboxydotrophic bacterium isolated from marine sediment.</title>
        <authorList>
            <person name="Omae K."/>
            <person name="Yoneda Y."/>
            <person name="Fukuyama Y."/>
            <person name="Yoshida T."/>
            <person name="Sako Y."/>
        </authorList>
    </citation>
    <scope>NUCLEOTIDE SEQUENCE [LARGE SCALE GENOMIC DNA]</scope>
    <source>
        <strain evidence="4">KKC1</strain>
    </source>
</reference>
<dbReference type="AlphaFoldDB" id="A0A1Z5HTK6"/>
<evidence type="ECO:0000256" key="1">
    <source>
        <dbReference type="ARBA" id="ARBA00005698"/>
    </source>
</evidence>
<keyword evidence="4" id="KW-1185">Reference proteome</keyword>
<keyword evidence="2" id="KW-0520">NAD</keyword>
<feature type="transmembrane region" description="Helical" evidence="2">
    <location>
        <begin position="30"/>
        <end position="47"/>
    </location>
</feature>
<dbReference type="InterPro" id="IPR042106">
    <property type="entry name" value="Nuo/plastoQ_OxRdtase_6_NuoJ"/>
</dbReference>
<keyword evidence="2" id="KW-1133">Transmembrane helix</keyword>
<comment type="similarity">
    <text evidence="1 2">Belongs to the complex I subunit 6 family.</text>
</comment>
<protein>
    <recommendedName>
        <fullName evidence="2">NADH-quinone oxidoreductase subunit J</fullName>
        <ecNumber evidence="2">7.1.1.-</ecNumber>
    </recommendedName>
</protein>
<evidence type="ECO:0000256" key="2">
    <source>
        <dbReference type="RuleBase" id="RU004429"/>
    </source>
</evidence>
<accession>A0A1Z5HTK6</accession>
<feature type="transmembrane region" description="Helical" evidence="2">
    <location>
        <begin position="53"/>
        <end position="74"/>
    </location>
</feature>
<feature type="transmembrane region" description="Helical" evidence="2">
    <location>
        <begin position="95"/>
        <end position="116"/>
    </location>
</feature>
<dbReference type="GO" id="GO:0005886">
    <property type="term" value="C:plasma membrane"/>
    <property type="evidence" value="ECO:0007669"/>
    <property type="project" value="UniProtKB-SubCell"/>
</dbReference>
<dbReference type="Gene3D" id="1.20.120.1200">
    <property type="entry name" value="NADH-ubiquinone/plastoquinone oxidoreductase chain 6, subunit NuoJ"/>
    <property type="match status" value="1"/>
</dbReference>
<evidence type="ECO:0000313" key="4">
    <source>
        <dbReference type="Proteomes" id="UP000197032"/>
    </source>
</evidence>
<dbReference type="Proteomes" id="UP000197032">
    <property type="component" value="Unassembled WGS sequence"/>
</dbReference>
<dbReference type="OrthoDB" id="9814997at2"/>
<dbReference type="GO" id="GO:0048038">
    <property type="term" value="F:quinone binding"/>
    <property type="evidence" value="ECO:0007669"/>
    <property type="project" value="UniProtKB-UniRule"/>
</dbReference>
<keyword evidence="2" id="KW-1003">Cell membrane</keyword>
<feature type="transmembrane region" description="Helical" evidence="2">
    <location>
        <begin position="6"/>
        <end position="23"/>
    </location>
</feature>
<evidence type="ECO:0000313" key="3">
    <source>
        <dbReference type="EMBL" id="GAW92854.1"/>
    </source>
</evidence>
<organism evidence="3 4">
    <name type="scientific">Calderihabitans maritimus</name>
    <dbReference type="NCBI Taxonomy" id="1246530"/>
    <lineage>
        <taxon>Bacteria</taxon>
        <taxon>Bacillati</taxon>
        <taxon>Bacillota</taxon>
        <taxon>Clostridia</taxon>
        <taxon>Neomoorellales</taxon>
        <taxon>Calderihabitantaceae</taxon>
        <taxon>Calderihabitans</taxon>
    </lineage>
</organism>
<gene>
    <name evidence="3" type="ORF">KKC1_20020</name>
</gene>
<comment type="catalytic activity">
    <reaction evidence="2">
        <text>a quinone + NADH + 5 H(+)(in) = a quinol + NAD(+) + 4 H(+)(out)</text>
        <dbReference type="Rhea" id="RHEA:57888"/>
        <dbReference type="ChEBI" id="CHEBI:15378"/>
        <dbReference type="ChEBI" id="CHEBI:24646"/>
        <dbReference type="ChEBI" id="CHEBI:57540"/>
        <dbReference type="ChEBI" id="CHEBI:57945"/>
        <dbReference type="ChEBI" id="CHEBI:132124"/>
    </reaction>
</comment>
<comment type="function">
    <text evidence="2">NDH-1 shuttles electrons from NADH, via FMN and iron-sulfur (Fe-S) centers, to quinones in the respiratory chain. Couples the redox reaction to proton translocation (for every two electrons transferred, four hydrogen ions are translocated across the cytoplasmic membrane), and thus conserves the redox energy in a proton gradient.</text>
</comment>
<dbReference type="EC" id="7.1.1.-" evidence="2"/>
<dbReference type="InterPro" id="IPR001457">
    <property type="entry name" value="NADH_UbQ/plastoQ_OxRdtase_su6"/>
</dbReference>
<keyword evidence="2" id="KW-0472">Membrane</keyword>
<dbReference type="EMBL" id="BDGJ01000101">
    <property type="protein sequence ID" value="GAW92854.1"/>
    <property type="molecule type" value="Genomic_DNA"/>
</dbReference>
<name>A0A1Z5HTK6_9FIRM</name>